<keyword evidence="2 4" id="KW-0489">Methyltransferase</keyword>
<dbReference type="RefSeq" id="WP_353064603.1">
    <property type="nucleotide sequence ID" value="NZ_CP132942.1"/>
</dbReference>
<evidence type="ECO:0000256" key="3">
    <source>
        <dbReference type="ARBA" id="ARBA00022679"/>
    </source>
</evidence>
<dbReference type="GO" id="GO:0032259">
    <property type="term" value="P:methylation"/>
    <property type="evidence" value="ECO:0007669"/>
    <property type="project" value="UniProtKB-KW"/>
</dbReference>
<gene>
    <name evidence="5" type="ORF">RBB77_02405</name>
</gene>
<reference evidence="5" key="2">
    <citation type="journal article" date="2024" name="Environ. Microbiol.">
        <title>Genome analysis and description of Tunturibacter gen. nov. expands the diversity of Terriglobia in tundra soils.</title>
        <authorList>
            <person name="Messyasz A."/>
            <person name="Mannisto M.K."/>
            <person name="Kerkhof L.J."/>
            <person name="Haggblom M.M."/>
        </authorList>
    </citation>
    <scope>NUCLEOTIDE SEQUENCE</scope>
    <source>
        <strain evidence="5">X5P6</strain>
    </source>
</reference>
<dbReference type="EMBL" id="CP132942">
    <property type="protein sequence ID" value="XCB33758.1"/>
    <property type="molecule type" value="Genomic_DNA"/>
</dbReference>
<evidence type="ECO:0000256" key="1">
    <source>
        <dbReference type="ARBA" id="ARBA00008138"/>
    </source>
</evidence>
<dbReference type="NCBIfam" id="TIGR00027">
    <property type="entry name" value="mthyl_TIGR00027"/>
    <property type="match status" value="1"/>
</dbReference>
<evidence type="ECO:0000313" key="5">
    <source>
        <dbReference type="EMBL" id="XCB33758.1"/>
    </source>
</evidence>
<organism evidence="5">
    <name type="scientific">Tunturiibacter psychrotolerans</name>
    <dbReference type="NCBI Taxonomy" id="3069686"/>
    <lineage>
        <taxon>Bacteria</taxon>
        <taxon>Pseudomonadati</taxon>
        <taxon>Acidobacteriota</taxon>
        <taxon>Terriglobia</taxon>
        <taxon>Terriglobales</taxon>
        <taxon>Acidobacteriaceae</taxon>
        <taxon>Tunturiibacter</taxon>
    </lineage>
</organism>
<accession>A0AAU7ZS07</accession>
<dbReference type="InterPro" id="IPR007213">
    <property type="entry name" value="Ppm1/Ppm2/Tcmp"/>
</dbReference>
<evidence type="ECO:0000256" key="2">
    <source>
        <dbReference type="ARBA" id="ARBA00022603"/>
    </source>
</evidence>
<dbReference type="KEGG" id="tpsc:RBB77_02405"/>
<name>A0AAU7ZS07_9BACT</name>
<evidence type="ECO:0000256" key="4">
    <source>
        <dbReference type="RuleBase" id="RU362030"/>
    </source>
</evidence>
<protein>
    <recommendedName>
        <fullName evidence="4">S-adenosyl-L-methionine-dependent methyltransferase</fullName>
        <ecNumber evidence="4">2.1.1.-</ecNumber>
    </recommendedName>
</protein>
<dbReference type="EC" id="2.1.1.-" evidence="4"/>
<dbReference type="Pfam" id="PF04072">
    <property type="entry name" value="LCM"/>
    <property type="match status" value="1"/>
</dbReference>
<dbReference type="InterPro" id="IPR029063">
    <property type="entry name" value="SAM-dependent_MTases_sf"/>
</dbReference>
<proteinExistence type="inferred from homology"/>
<sequence>MSLHLKRMQAVVPSRTALRVALRRAAHQLYDAKPLVLDDPIAVAILGERYAEELRRTPIRPDRPFSIALRAFIVARSRYAEDMLRDAVALGVTQYVLLGAGLDTFAHRNPYSDLRVFEVDHPATQSWKRELLAESTLSSPKNLVYAPVDFETQDLPTQLRAAGFDSEAATFFAWLGVVPYLTHGAFRSTLDFIASRPRGSGLVLDYAQPRSALPFREQLAYDSLASRVQLAGEPFQLFFTPSKIAAELDAFYNLEDLGSPEINARYFDSRADNLRALGSAGRLLSAWL</sequence>
<keyword evidence="3 5" id="KW-0808">Transferase</keyword>
<comment type="function">
    <text evidence="4">Exhibits S-adenosyl-L-methionine-dependent methyltransferase activity.</text>
</comment>
<dbReference type="SUPFAM" id="SSF53335">
    <property type="entry name" value="S-adenosyl-L-methionine-dependent methyltransferases"/>
    <property type="match status" value="1"/>
</dbReference>
<dbReference type="GO" id="GO:0008168">
    <property type="term" value="F:methyltransferase activity"/>
    <property type="evidence" value="ECO:0007669"/>
    <property type="project" value="UniProtKB-UniRule"/>
</dbReference>
<reference evidence="5" key="1">
    <citation type="submission" date="2023-08" db="EMBL/GenBank/DDBJ databases">
        <authorList>
            <person name="Messyasz A."/>
            <person name="Mannisto M.K."/>
            <person name="Kerkhof L.J."/>
            <person name="Haggblom M."/>
        </authorList>
    </citation>
    <scope>NUCLEOTIDE SEQUENCE</scope>
    <source>
        <strain evidence="5">X5P6</strain>
    </source>
</reference>
<dbReference type="Gene3D" id="3.40.50.150">
    <property type="entry name" value="Vaccinia Virus protein VP39"/>
    <property type="match status" value="1"/>
</dbReference>
<keyword evidence="4" id="KW-0949">S-adenosyl-L-methionine</keyword>
<dbReference type="InterPro" id="IPR011610">
    <property type="entry name" value="SAM_mthyl_Trfase_ML2640-like"/>
</dbReference>
<dbReference type="AlphaFoldDB" id="A0AAU7ZS07"/>
<dbReference type="PANTHER" id="PTHR43619:SF2">
    <property type="entry name" value="S-ADENOSYL-L-METHIONINE-DEPENDENT METHYLTRANSFERASES SUPERFAMILY PROTEIN"/>
    <property type="match status" value="1"/>
</dbReference>
<dbReference type="PANTHER" id="PTHR43619">
    <property type="entry name" value="S-ADENOSYL-L-METHIONINE-DEPENDENT METHYLTRANSFERASE YKTD-RELATED"/>
    <property type="match status" value="1"/>
</dbReference>
<comment type="similarity">
    <text evidence="1 4">Belongs to the UPF0677 family.</text>
</comment>